<dbReference type="Gene3D" id="1.20.1250.20">
    <property type="entry name" value="MFS general substrate transporter like domains"/>
    <property type="match status" value="2"/>
</dbReference>
<feature type="transmembrane region" description="Helical" evidence="7">
    <location>
        <begin position="166"/>
        <end position="186"/>
    </location>
</feature>
<dbReference type="GO" id="GO:0022857">
    <property type="term" value="F:transmembrane transporter activity"/>
    <property type="evidence" value="ECO:0007669"/>
    <property type="project" value="InterPro"/>
</dbReference>
<keyword evidence="10" id="KW-1185">Reference proteome</keyword>
<evidence type="ECO:0000256" key="6">
    <source>
        <dbReference type="ARBA" id="ARBA00023136"/>
    </source>
</evidence>
<dbReference type="Pfam" id="PF07690">
    <property type="entry name" value="MFS_1"/>
    <property type="match status" value="1"/>
</dbReference>
<keyword evidence="4 7" id="KW-0812">Transmembrane</keyword>
<evidence type="ECO:0000256" key="4">
    <source>
        <dbReference type="ARBA" id="ARBA00022692"/>
    </source>
</evidence>
<feature type="transmembrane region" description="Helical" evidence="7">
    <location>
        <begin position="303"/>
        <end position="327"/>
    </location>
</feature>
<comment type="caution">
    <text evidence="9">The sequence shown here is derived from an EMBL/GenBank/DDBJ whole genome shotgun (WGS) entry which is preliminary data.</text>
</comment>
<dbReference type="AlphaFoldDB" id="A0A840QTP2"/>
<evidence type="ECO:0000256" key="5">
    <source>
        <dbReference type="ARBA" id="ARBA00022989"/>
    </source>
</evidence>
<evidence type="ECO:0000256" key="3">
    <source>
        <dbReference type="ARBA" id="ARBA00022475"/>
    </source>
</evidence>
<keyword evidence="2" id="KW-0813">Transport</keyword>
<dbReference type="CDD" id="cd17477">
    <property type="entry name" value="MFS_YcaD_like"/>
    <property type="match status" value="1"/>
</dbReference>
<feature type="transmembrane region" description="Helical" evidence="7">
    <location>
        <begin position="279"/>
        <end position="297"/>
    </location>
</feature>
<dbReference type="PANTHER" id="PTHR23521:SF2">
    <property type="entry name" value="TRANSPORTER MFS SUPERFAMILY"/>
    <property type="match status" value="1"/>
</dbReference>
<sequence>MKKNHKKTVNHPTYRSWVLVVMVMIAGFSQGTLLPVLAVMLENLGISSSANGFNAAGLYIGILLISPFLEKPVRRFGYKPVIIIGLLLLVLSLSLFPLWHAFWFWFVLRMIVGIGDNLIHFSTQVWISSTSSLEKRGRNLAIYGLAFGLGFGMGPLMTQLLHIHEALPFVLAAGASLLSWLLVLGLRNEWPENDIETTSQLNTFDRYKKVLSMAWFALLPGFGYGFLEASLNGNYPVYAMRNGIDLDWASILLSSFVFSSLITQIPLGMLSDRVDRGRVMRWIIFLGLITFLSMSVVETSMWALLGCFIIAGMLLGSLFSLGIAYLADLLPTSLLPTGNVMIAVLFALGSMTGPYLGGIFISWFGSGSVYYSISMMLFVLLIANFIFTHSQKNEEGKESKSA</sequence>
<dbReference type="InterPro" id="IPR036259">
    <property type="entry name" value="MFS_trans_sf"/>
</dbReference>
<evidence type="ECO:0000259" key="8">
    <source>
        <dbReference type="PROSITE" id="PS50850"/>
    </source>
</evidence>
<dbReference type="RefSeq" id="WP_184665079.1">
    <property type="nucleotide sequence ID" value="NZ_JACHHB010000015.1"/>
</dbReference>
<evidence type="ECO:0000313" key="9">
    <source>
        <dbReference type="EMBL" id="MBB5174668.1"/>
    </source>
</evidence>
<feature type="domain" description="Major facilitator superfamily (MFS) profile" evidence="8">
    <location>
        <begin position="15"/>
        <end position="392"/>
    </location>
</feature>
<evidence type="ECO:0000256" key="1">
    <source>
        <dbReference type="ARBA" id="ARBA00004651"/>
    </source>
</evidence>
<keyword evidence="6 7" id="KW-0472">Membrane</keyword>
<keyword evidence="3" id="KW-1003">Cell membrane</keyword>
<feature type="transmembrane region" description="Helical" evidence="7">
    <location>
        <begin position="207"/>
        <end position="227"/>
    </location>
</feature>
<feature type="transmembrane region" description="Helical" evidence="7">
    <location>
        <begin position="52"/>
        <end position="69"/>
    </location>
</feature>
<dbReference type="InterPro" id="IPR047200">
    <property type="entry name" value="MFS_YcaD-like"/>
</dbReference>
<dbReference type="GO" id="GO:0005886">
    <property type="term" value="C:plasma membrane"/>
    <property type="evidence" value="ECO:0007669"/>
    <property type="project" value="UniProtKB-SubCell"/>
</dbReference>
<feature type="transmembrane region" description="Helical" evidence="7">
    <location>
        <begin position="247"/>
        <end position="267"/>
    </location>
</feature>
<feature type="transmembrane region" description="Helical" evidence="7">
    <location>
        <begin position="76"/>
        <end position="96"/>
    </location>
</feature>
<keyword evidence="5 7" id="KW-1133">Transmembrane helix</keyword>
<protein>
    <submittedName>
        <fullName evidence="9">MFS family permease</fullName>
    </submittedName>
</protein>
<name>A0A840QTP2_9BACI</name>
<dbReference type="EMBL" id="JACHHB010000015">
    <property type="protein sequence ID" value="MBB5174668.1"/>
    <property type="molecule type" value="Genomic_DNA"/>
</dbReference>
<comment type="subcellular location">
    <subcellularLocation>
        <location evidence="1">Cell membrane</location>
        <topology evidence="1">Multi-pass membrane protein</topology>
    </subcellularLocation>
</comment>
<reference evidence="9 10" key="1">
    <citation type="submission" date="2020-08" db="EMBL/GenBank/DDBJ databases">
        <title>Genomic Encyclopedia of Type Strains, Phase IV (KMG-IV): sequencing the most valuable type-strain genomes for metagenomic binning, comparative biology and taxonomic classification.</title>
        <authorList>
            <person name="Goeker M."/>
        </authorList>
    </citation>
    <scope>NUCLEOTIDE SEQUENCE [LARGE SCALE GENOMIC DNA]</scope>
    <source>
        <strain evidence="9 10">DSM 24696</strain>
    </source>
</reference>
<dbReference type="InterPro" id="IPR020846">
    <property type="entry name" value="MFS_dom"/>
</dbReference>
<organism evidence="9 10">
    <name type="scientific">Texcoconibacillus texcoconensis</name>
    <dbReference type="NCBI Taxonomy" id="1095777"/>
    <lineage>
        <taxon>Bacteria</taxon>
        <taxon>Bacillati</taxon>
        <taxon>Bacillota</taxon>
        <taxon>Bacilli</taxon>
        <taxon>Bacillales</taxon>
        <taxon>Bacillaceae</taxon>
        <taxon>Texcoconibacillus</taxon>
    </lineage>
</organism>
<feature type="transmembrane region" description="Helical" evidence="7">
    <location>
        <begin position="369"/>
        <end position="387"/>
    </location>
</feature>
<dbReference type="PANTHER" id="PTHR23521">
    <property type="entry name" value="TRANSPORTER MFS SUPERFAMILY"/>
    <property type="match status" value="1"/>
</dbReference>
<accession>A0A840QTP2</accession>
<dbReference type="PROSITE" id="PS50850">
    <property type="entry name" value="MFS"/>
    <property type="match status" value="1"/>
</dbReference>
<feature type="transmembrane region" description="Helical" evidence="7">
    <location>
        <begin position="16"/>
        <end position="40"/>
    </location>
</feature>
<evidence type="ECO:0000313" key="10">
    <source>
        <dbReference type="Proteomes" id="UP000551878"/>
    </source>
</evidence>
<feature type="transmembrane region" description="Helical" evidence="7">
    <location>
        <begin position="339"/>
        <end position="363"/>
    </location>
</feature>
<evidence type="ECO:0000256" key="2">
    <source>
        <dbReference type="ARBA" id="ARBA00022448"/>
    </source>
</evidence>
<dbReference type="Proteomes" id="UP000551878">
    <property type="component" value="Unassembled WGS sequence"/>
</dbReference>
<dbReference type="SUPFAM" id="SSF103473">
    <property type="entry name" value="MFS general substrate transporter"/>
    <property type="match status" value="1"/>
</dbReference>
<feature type="transmembrane region" description="Helical" evidence="7">
    <location>
        <begin position="140"/>
        <end position="160"/>
    </location>
</feature>
<gene>
    <name evidence="9" type="ORF">HNQ41_002885</name>
</gene>
<proteinExistence type="predicted"/>
<evidence type="ECO:0000256" key="7">
    <source>
        <dbReference type="SAM" id="Phobius"/>
    </source>
</evidence>
<feature type="transmembrane region" description="Helical" evidence="7">
    <location>
        <begin position="102"/>
        <end position="119"/>
    </location>
</feature>
<dbReference type="InterPro" id="IPR011701">
    <property type="entry name" value="MFS"/>
</dbReference>